<evidence type="ECO:0000256" key="2">
    <source>
        <dbReference type="SAM" id="Phobius"/>
    </source>
</evidence>
<keyword evidence="2" id="KW-1133">Transmembrane helix</keyword>
<dbReference type="AlphaFoldDB" id="A0A811VGH7"/>
<dbReference type="Proteomes" id="UP000606786">
    <property type="component" value="Unassembled WGS sequence"/>
</dbReference>
<keyword evidence="2" id="KW-0812">Transmembrane</keyword>
<proteinExistence type="predicted"/>
<reference evidence="3" key="1">
    <citation type="submission" date="2020-11" db="EMBL/GenBank/DDBJ databases">
        <authorList>
            <person name="Whitehead M."/>
        </authorList>
    </citation>
    <scope>NUCLEOTIDE SEQUENCE</scope>
    <source>
        <strain evidence="3">EGII</strain>
    </source>
</reference>
<accession>A0A811VGH7</accession>
<sequence>MQPEYAGAQARTKKQIGKWHFAKIAIRETQREREKERGGGVLVVVIVIVIATTLSMRCWHCATHKYNQAEKRLSQKSMSGQQQQQIQQHTLVKMDS</sequence>
<keyword evidence="4" id="KW-1185">Reference proteome</keyword>
<organism evidence="3 4">
    <name type="scientific">Ceratitis capitata</name>
    <name type="common">Mediterranean fruit fly</name>
    <name type="synonym">Tephritis capitata</name>
    <dbReference type="NCBI Taxonomy" id="7213"/>
    <lineage>
        <taxon>Eukaryota</taxon>
        <taxon>Metazoa</taxon>
        <taxon>Ecdysozoa</taxon>
        <taxon>Arthropoda</taxon>
        <taxon>Hexapoda</taxon>
        <taxon>Insecta</taxon>
        <taxon>Pterygota</taxon>
        <taxon>Neoptera</taxon>
        <taxon>Endopterygota</taxon>
        <taxon>Diptera</taxon>
        <taxon>Brachycera</taxon>
        <taxon>Muscomorpha</taxon>
        <taxon>Tephritoidea</taxon>
        <taxon>Tephritidae</taxon>
        <taxon>Ceratitis</taxon>
        <taxon>Ceratitis</taxon>
    </lineage>
</organism>
<evidence type="ECO:0000313" key="3">
    <source>
        <dbReference type="EMBL" id="CAD7014347.1"/>
    </source>
</evidence>
<comment type="caution">
    <text evidence="3">The sequence shown here is derived from an EMBL/GenBank/DDBJ whole genome shotgun (WGS) entry which is preliminary data.</text>
</comment>
<gene>
    <name evidence="3" type="ORF">CCAP1982_LOCUS22344</name>
</gene>
<evidence type="ECO:0000256" key="1">
    <source>
        <dbReference type="SAM" id="MobiDB-lite"/>
    </source>
</evidence>
<keyword evidence="2" id="KW-0472">Membrane</keyword>
<protein>
    <submittedName>
        <fullName evidence="3">(Mediterranean fruit fly) hypothetical protein</fullName>
    </submittedName>
</protein>
<dbReference type="EMBL" id="CAJHJT010000056">
    <property type="protein sequence ID" value="CAD7014347.1"/>
    <property type="molecule type" value="Genomic_DNA"/>
</dbReference>
<feature type="transmembrane region" description="Helical" evidence="2">
    <location>
        <begin position="39"/>
        <end position="56"/>
    </location>
</feature>
<feature type="region of interest" description="Disordered" evidence="1">
    <location>
        <begin position="74"/>
        <end position="96"/>
    </location>
</feature>
<evidence type="ECO:0000313" key="4">
    <source>
        <dbReference type="Proteomes" id="UP000606786"/>
    </source>
</evidence>
<name>A0A811VGH7_CERCA</name>